<evidence type="ECO:0000256" key="1">
    <source>
        <dbReference type="SAM" id="MobiDB-lite"/>
    </source>
</evidence>
<gene>
    <name evidence="2" type="ORF">Aau02nite_76570</name>
</gene>
<feature type="region of interest" description="Disordered" evidence="1">
    <location>
        <begin position="96"/>
        <end position="118"/>
    </location>
</feature>
<protein>
    <submittedName>
        <fullName evidence="2">Uncharacterized protein</fullName>
    </submittedName>
</protein>
<sequence length="315" mass="33498">MRDIWWADLLRAVTGTGARSDTELAAVARLLGFGPVRREETPGTSDIVLPEVQPAAEESALDPAGRLVTPLGRDVATRDGPPVAVLEPITAEPIEATLRPGPVLPPPSSGANRSPLPHQSLLAPRSAPAIVQFLVSREVADGPPDVTAAVGLIAAGRPLSAVPCEPRPTLRFGAQVLIDLGEGMRPFRRDQSDIRDAVLALLGEGAADVLNFADAPLRGAGPGRRSTWNDYAPPESGRPVLLLTDFGIGGDPASVRRAEQGEWLAFFDLLRRHRCGSVALVPYPPARWPAALRARCAMLAWDRKVTVSHARAAVR</sequence>
<reference evidence="2" key="1">
    <citation type="submission" date="2021-03" db="EMBL/GenBank/DDBJ databases">
        <title>Whole genome shotgun sequence of Actinoplanes auranticolor NBRC 12245.</title>
        <authorList>
            <person name="Komaki H."/>
            <person name="Tamura T."/>
        </authorList>
    </citation>
    <scope>NUCLEOTIDE SEQUENCE</scope>
    <source>
        <strain evidence="2">NBRC 12245</strain>
    </source>
</reference>
<evidence type="ECO:0000313" key="3">
    <source>
        <dbReference type="Proteomes" id="UP000681340"/>
    </source>
</evidence>
<dbReference type="EMBL" id="BOQL01000067">
    <property type="protein sequence ID" value="GIM77585.1"/>
    <property type="molecule type" value="Genomic_DNA"/>
</dbReference>
<proteinExistence type="predicted"/>
<accession>A0A919SSK4</accession>
<name>A0A919SSK4_9ACTN</name>
<dbReference type="Proteomes" id="UP000681340">
    <property type="component" value="Unassembled WGS sequence"/>
</dbReference>
<dbReference type="AlphaFoldDB" id="A0A919SSK4"/>
<comment type="caution">
    <text evidence="2">The sequence shown here is derived from an EMBL/GenBank/DDBJ whole genome shotgun (WGS) entry which is preliminary data.</text>
</comment>
<organism evidence="2 3">
    <name type="scientific">Actinoplanes auranticolor</name>
    <dbReference type="NCBI Taxonomy" id="47988"/>
    <lineage>
        <taxon>Bacteria</taxon>
        <taxon>Bacillati</taxon>
        <taxon>Actinomycetota</taxon>
        <taxon>Actinomycetes</taxon>
        <taxon>Micromonosporales</taxon>
        <taxon>Micromonosporaceae</taxon>
        <taxon>Actinoplanes</taxon>
    </lineage>
</organism>
<dbReference type="RefSeq" id="WP_212993490.1">
    <property type="nucleotide sequence ID" value="NZ_BAABEA010000045.1"/>
</dbReference>
<keyword evidence="3" id="KW-1185">Reference proteome</keyword>
<evidence type="ECO:0000313" key="2">
    <source>
        <dbReference type="EMBL" id="GIM77585.1"/>
    </source>
</evidence>